<dbReference type="EMBL" id="LAZR01018365">
    <property type="protein sequence ID" value="KKL96691.1"/>
    <property type="molecule type" value="Genomic_DNA"/>
</dbReference>
<accession>A0A0F9H143</accession>
<gene>
    <name evidence="1" type="ORF">LCGC14_1841990</name>
</gene>
<dbReference type="AlphaFoldDB" id="A0A0F9H143"/>
<organism evidence="1">
    <name type="scientific">marine sediment metagenome</name>
    <dbReference type="NCBI Taxonomy" id="412755"/>
    <lineage>
        <taxon>unclassified sequences</taxon>
        <taxon>metagenomes</taxon>
        <taxon>ecological metagenomes</taxon>
    </lineage>
</organism>
<reference evidence="1" key="1">
    <citation type="journal article" date="2015" name="Nature">
        <title>Complex archaea that bridge the gap between prokaryotes and eukaryotes.</title>
        <authorList>
            <person name="Spang A."/>
            <person name="Saw J.H."/>
            <person name="Jorgensen S.L."/>
            <person name="Zaremba-Niedzwiedzka K."/>
            <person name="Martijn J."/>
            <person name="Lind A.E."/>
            <person name="van Eijk R."/>
            <person name="Schleper C."/>
            <person name="Guy L."/>
            <person name="Ettema T.J."/>
        </authorList>
    </citation>
    <scope>NUCLEOTIDE SEQUENCE</scope>
</reference>
<sequence length="132" mass="13820">GVMRKKFIFLVIFVAVLIMLGMPGPVFAKDLFFADNPSQLAVAEGATLIAGEQIVTGQCNVQSITFGGPLATATSYVKVYDGTDATGTPKFDIAVGVAATITHINLNDAEFGTGIFVQSNISQVAVTIAYTQ</sequence>
<evidence type="ECO:0000313" key="1">
    <source>
        <dbReference type="EMBL" id="KKL96691.1"/>
    </source>
</evidence>
<proteinExistence type="predicted"/>
<comment type="caution">
    <text evidence="1">The sequence shown here is derived from an EMBL/GenBank/DDBJ whole genome shotgun (WGS) entry which is preliminary data.</text>
</comment>
<name>A0A0F9H143_9ZZZZ</name>
<feature type="non-terminal residue" evidence="1">
    <location>
        <position position="1"/>
    </location>
</feature>
<protein>
    <submittedName>
        <fullName evidence="1">Uncharacterized protein</fullName>
    </submittedName>
</protein>